<evidence type="ECO:0000256" key="8">
    <source>
        <dbReference type="SAM" id="SignalP"/>
    </source>
</evidence>
<evidence type="ECO:0000256" key="4">
    <source>
        <dbReference type="ARBA" id="ARBA00022525"/>
    </source>
</evidence>
<dbReference type="PANTHER" id="PTHR12113:SF8">
    <property type="entry name" value="DICKKOPF-RELATED PROTEIN 3"/>
    <property type="match status" value="1"/>
</dbReference>
<keyword evidence="5" id="KW-0879">Wnt signaling pathway</keyword>
<proteinExistence type="inferred from homology"/>
<organism evidence="10 11">
    <name type="scientific">Albula goreensis</name>
    <dbReference type="NCBI Taxonomy" id="1534307"/>
    <lineage>
        <taxon>Eukaryota</taxon>
        <taxon>Metazoa</taxon>
        <taxon>Chordata</taxon>
        <taxon>Craniata</taxon>
        <taxon>Vertebrata</taxon>
        <taxon>Euteleostomi</taxon>
        <taxon>Actinopterygii</taxon>
        <taxon>Neopterygii</taxon>
        <taxon>Teleostei</taxon>
        <taxon>Albuliformes</taxon>
        <taxon>Albulidae</taxon>
        <taxon>Albula</taxon>
    </lineage>
</organism>
<dbReference type="InterPro" id="IPR047300">
    <property type="entry name" value="Dkk3_Cys2"/>
</dbReference>
<protein>
    <recommendedName>
        <fullName evidence="9">Dickkopf N-terminal cysteine-rich domain-containing protein</fullName>
    </recommendedName>
</protein>
<evidence type="ECO:0000256" key="2">
    <source>
        <dbReference type="ARBA" id="ARBA00010842"/>
    </source>
</evidence>
<dbReference type="GO" id="GO:0090090">
    <property type="term" value="P:negative regulation of canonical Wnt signaling pathway"/>
    <property type="evidence" value="ECO:0007669"/>
    <property type="project" value="TreeGrafter"/>
</dbReference>
<dbReference type="Proteomes" id="UP000829720">
    <property type="component" value="Unassembled WGS sequence"/>
</dbReference>
<dbReference type="InterPro" id="IPR006796">
    <property type="entry name" value="Dickkopf_N"/>
</dbReference>
<dbReference type="EMBL" id="JAERUA010000015">
    <property type="protein sequence ID" value="KAI1889802.1"/>
    <property type="molecule type" value="Genomic_DNA"/>
</dbReference>
<reference evidence="10" key="1">
    <citation type="submission" date="2021-01" db="EMBL/GenBank/DDBJ databases">
        <authorList>
            <person name="Zahm M."/>
            <person name="Roques C."/>
            <person name="Cabau C."/>
            <person name="Klopp C."/>
            <person name="Donnadieu C."/>
            <person name="Jouanno E."/>
            <person name="Lampietro C."/>
            <person name="Louis A."/>
            <person name="Herpin A."/>
            <person name="Echchiki A."/>
            <person name="Berthelot C."/>
            <person name="Parey E."/>
            <person name="Roest-Crollius H."/>
            <person name="Braasch I."/>
            <person name="Postlethwait J."/>
            <person name="Bobe J."/>
            <person name="Montfort J."/>
            <person name="Bouchez O."/>
            <person name="Begum T."/>
            <person name="Mejri S."/>
            <person name="Adams A."/>
            <person name="Chen W.-J."/>
            <person name="Guiguen Y."/>
        </authorList>
    </citation>
    <scope>NUCLEOTIDE SEQUENCE</scope>
    <source>
        <tissue evidence="10">Blood</tissue>
    </source>
</reference>
<keyword evidence="6 8" id="KW-0732">Signal</keyword>
<keyword evidence="4" id="KW-0964">Secreted</keyword>
<keyword evidence="3" id="KW-0217">Developmental protein</keyword>
<comment type="similarity">
    <text evidence="2">Belongs to the dickkopf family.</text>
</comment>
<gene>
    <name evidence="10" type="ORF">AGOR_G00166680</name>
</gene>
<comment type="subcellular location">
    <subcellularLocation>
        <location evidence="1">Secreted</location>
    </subcellularLocation>
</comment>
<dbReference type="CDD" id="cd23274">
    <property type="entry name" value="Dkk3_Cys2"/>
    <property type="match status" value="1"/>
</dbReference>
<dbReference type="InterPro" id="IPR039863">
    <property type="entry name" value="DKK1-4"/>
</dbReference>
<evidence type="ECO:0000259" key="9">
    <source>
        <dbReference type="Pfam" id="PF04706"/>
    </source>
</evidence>
<feature type="domain" description="Dickkopf N-terminal cysteine-rich" evidence="9">
    <location>
        <begin position="144"/>
        <end position="194"/>
    </location>
</feature>
<evidence type="ECO:0000256" key="5">
    <source>
        <dbReference type="ARBA" id="ARBA00022687"/>
    </source>
</evidence>
<feature type="chain" id="PRO_5035841170" description="Dickkopf N-terminal cysteine-rich domain-containing protein" evidence="8">
    <location>
        <begin position="29"/>
        <end position="303"/>
    </location>
</feature>
<evidence type="ECO:0000256" key="7">
    <source>
        <dbReference type="ARBA" id="ARBA00023157"/>
    </source>
</evidence>
<dbReference type="GO" id="GO:0016055">
    <property type="term" value="P:Wnt signaling pathway"/>
    <property type="evidence" value="ECO:0007669"/>
    <property type="project" value="UniProtKB-KW"/>
</dbReference>
<evidence type="ECO:0000313" key="10">
    <source>
        <dbReference type="EMBL" id="KAI1889802.1"/>
    </source>
</evidence>
<evidence type="ECO:0000256" key="6">
    <source>
        <dbReference type="ARBA" id="ARBA00022729"/>
    </source>
</evidence>
<keyword evidence="7" id="KW-1015">Disulfide bond</keyword>
<dbReference type="GO" id="GO:0048019">
    <property type="term" value="F:receptor antagonist activity"/>
    <property type="evidence" value="ECO:0007669"/>
    <property type="project" value="TreeGrafter"/>
</dbReference>
<dbReference type="Gene3D" id="2.10.80.10">
    <property type="entry name" value="Lipase, subunit A"/>
    <property type="match status" value="1"/>
</dbReference>
<comment type="caution">
    <text evidence="10">The sequence shown here is derived from an EMBL/GenBank/DDBJ whole genome shotgun (WGS) entry which is preliminary data.</text>
</comment>
<accession>A0A8T3D1E5</accession>
<name>A0A8T3D1E5_9TELE</name>
<feature type="signal peptide" evidence="8">
    <location>
        <begin position="1"/>
        <end position="28"/>
    </location>
</feature>
<evidence type="ECO:0000256" key="3">
    <source>
        <dbReference type="ARBA" id="ARBA00022473"/>
    </source>
</evidence>
<dbReference type="Pfam" id="PF04706">
    <property type="entry name" value="Dickkopf_N"/>
    <property type="match status" value="1"/>
</dbReference>
<dbReference type="PANTHER" id="PTHR12113">
    <property type="entry name" value="DICKKOPF3-LIKE 3"/>
    <property type="match status" value="1"/>
</dbReference>
<dbReference type="GO" id="GO:0005615">
    <property type="term" value="C:extracellular space"/>
    <property type="evidence" value="ECO:0007669"/>
    <property type="project" value="TreeGrafter"/>
</dbReference>
<dbReference type="FunFam" id="2.10.80.10:FF:000008">
    <property type="entry name" value="Dickkopf WNT-signaling pathway inhibitor 3a"/>
    <property type="match status" value="1"/>
</dbReference>
<dbReference type="AlphaFoldDB" id="A0A8T3D1E5"/>
<dbReference type="GO" id="GO:0039706">
    <property type="term" value="F:co-receptor binding"/>
    <property type="evidence" value="ECO:0007669"/>
    <property type="project" value="TreeGrafter"/>
</dbReference>
<keyword evidence="11" id="KW-1185">Reference proteome</keyword>
<dbReference type="OrthoDB" id="6359792at2759"/>
<evidence type="ECO:0000256" key="1">
    <source>
        <dbReference type="ARBA" id="ARBA00004613"/>
    </source>
</evidence>
<evidence type="ECO:0000313" key="11">
    <source>
        <dbReference type="Proteomes" id="UP000829720"/>
    </source>
</evidence>
<sequence length="303" mass="33558">MSPSQAIRTMSLVALVLCLALIKSVALTAPMNSEISHTLETSVAQGHATLNDMFREVEKLMEDTLHKLEEAVYKMDNESARSILHLHDLPMNYQDESINVKTTGKQSVYSVKKTDTITDNRRGETHFSRTIIQSNGRANNIDYECIIDEDCGKGRYCLYERLQSRCLPCKTLNMLCTKDEECCAEQLCVWGHCSGNGTKGAAGSICQHQSDCSPALCCAFHKALLFPVCTSKPTEHERCHSHPNHLMDLLSWDMEGEGPREHCPCARGLQCQPHRGGSVCLRLQRSSSGDETGLVPLDANGTV</sequence>